<proteinExistence type="predicted"/>
<feature type="transmembrane region" description="Helical" evidence="6">
    <location>
        <begin position="121"/>
        <end position="140"/>
    </location>
</feature>
<dbReference type="STRING" id="431595.K3WIB8"/>
<feature type="transmembrane region" description="Helical" evidence="6">
    <location>
        <begin position="207"/>
        <end position="224"/>
    </location>
</feature>
<evidence type="ECO:0000256" key="3">
    <source>
        <dbReference type="ARBA" id="ARBA00022989"/>
    </source>
</evidence>
<evidence type="ECO:0000256" key="1">
    <source>
        <dbReference type="ARBA" id="ARBA00004141"/>
    </source>
</evidence>
<evidence type="ECO:0000256" key="5">
    <source>
        <dbReference type="SAM" id="MobiDB-lite"/>
    </source>
</evidence>
<feature type="transmembrane region" description="Helical" evidence="6">
    <location>
        <begin position="363"/>
        <end position="385"/>
    </location>
</feature>
<reference evidence="8" key="2">
    <citation type="submission" date="2010-04" db="EMBL/GenBank/DDBJ databases">
        <authorList>
            <person name="Buell R."/>
            <person name="Hamilton J."/>
            <person name="Hostetler J."/>
        </authorList>
    </citation>
    <scope>NUCLEOTIDE SEQUENCE [LARGE SCALE GENOMIC DNA]</scope>
    <source>
        <strain evidence="8">DAOM:BR144</strain>
    </source>
</reference>
<accession>K3WIB8</accession>
<dbReference type="FunCoup" id="K3WIB8">
    <property type="interactions" value="106"/>
</dbReference>
<dbReference type="EMBL" id="GL376631">
    <property type="status" value="NOT_ANNOTATED_CDS"/>
    <property type="molecule type" value="Genomic_DNA"/>
</dbReference>
<dbReference type="InterPro" id="IPR036259">
    <property type="entry name" value="MFS_trans_sf"/>
</dbReference>
<keyword evidence="8" id="KW-1185">Reference proteome</keyword>
<feature type="compositionally biased region" description="Basic and acidic residues" evidence="5">
    <location>
        <begin position="31"/>
        <end position="41"/>
    </location>
</feature>
<evidence type="ECO:0008006" key="9">
    <source>
        <dbReference type="Google" id="ProtNLM"/>
    </source>
</evidence>
<dbReference type="EnsemblProtists" id="PYU1_T004710">
    <property type="protein sequence ID" value="PYU1_T004710"/>
    <property type="gene ID" value="PYU1_G004699"/>
</dbReference>
<sequence>MAKLTQRKAPAAKAKAAKGAQADTANGSGKAHVDSKQGGGRDDEDDDSGDWASMLLLLLLYTLQGIPMGLSSSIPFILQEKVGYADQATFSLVSWPFSLKLLWAPFVDSLYSRRFGRRKSWLIPVQFICAALMIGGSWIIGDLLGETPVAADDAKTPIHDGKPHVVYLTLFFFVLYFMMATQDIAVDGWALTMLSKRNVAHASTCNSVGQTLGFFVAYVGFLALHDPATCNTYFRSTPQDEGIIGLPGFMHFWGWVMFVTTVGVWLFKAEKQETSDDDKLSIKDTYLQMYAVMRLPSVVSLSVMLLTCKIGFAAAESVAALKLVEYGMKKEKLAMLSPVLIPLGIIIPVFLGRFIKPDKPLNLFLLGYPFRMLCGLFYAGIVYMTPSVMAHHEDVHFYFYGFILLAGAFHELVANMMYVPQMAFFARISDPSIGGTYMTFLNTITNLGSKWPNSVSLWAVDYLTTRECLGHDETVLAIGSHTCSNADERAACTAAGGECLIIQDGFFLEIAVCTVLGVLWLVYFHHRIGFLQNLKVDKWRIANGSD</sequence>
<feature type="transmembrane region" description="Helical" evidence="6">
    <location>
        <begin position="165"/>
        <end position="186"/>
    </location>
</feature>
<feature type="transmembrane region" description="Helical" evidence="6">
    <location>
        <begin position="506"/>
        <end position="524"/>
    </location>
</feature>
<evidence type="ECO:0000256" key="4">
    <source>
        <dbReference type="ARBA" id="ARBA00023136"/>
    </source>
</evidence>
<keyword evidence="4 6" id="KW-0472">Membrane</keyword>
<feature type="transmembrane region" description="Helical" evidence="6">
    <location>
        <begin position="244"/>
        <end position="267"/>
    </location>
</feature>
<dbReference type="AlphaFoldDB" id="K3WIB8"/>
<feature type="region of interest" description="Disordered" evidence="5">
    <location>
        <begin position="1"/>
        <end position="46"/>
    </location>
</feature>
<keyword evidence="3 6" id="KW-1133">Transmembrane helix</keyword>
<dbReference type="VEuPathDB" id="FungiDB:PYU1_G004699"/>
<dbReference type="SUPFAM" id="SSF103473">
    <property type="entry name" value="MFS general substrate transporter"/>
    <property type="match status" value="1"/>
</dbReference>
<dbReference type="InterPro" id="IPR004752">
    <property type="entry name" value="AmpG_permease/AT-1"/>
</dbReference>
<feature type="transmembrane region" description="Helical" evidence="6">
    <location>
        <begin position="397"/>
        <end position="419"/>
    </location>
</feature>
<dbReference type="HOGENOM" id="CLU_020502_1_0_1"/>
<dbReference type="PANTHER" id="PTHR12778:SF9">
    <property type="entry name" value="ACETYL-COENZYME A TRANSPORTER 1"/>
    <property type="match status" value="1"/>
</dbReference>
<feature type="transmembrane region" description="Helical" evidence="6">
    <location>
        <begin position="287"/>
        <end position="313"/>
    </location>
</feature>
<feature type="compositionally biased region" description="Low complexity" evidence="5">
    <location>
        <begin position="8"/>
        <end position="25"/>
    </location>
</feature>
<name>K3WIB8_GLOUD</name>
<evidence type="ECO:0000313" key="8">
    <source>
        <dbReference type="Proteomes" id="UP000019132"/>
    </source>
</evidence>
<evidence type="ECO:0000313" key="7">
    <source>
        <dbReference type="EnsemblProtists" id="PYU1_T004710"/>
    </source>
</evidence>
<protein>
    <recommendedName>
        <fullName evidence="9">Acetyl-coenzyme A transporter 1</fullName>
    </recommendedName>
</protein>
<keyword evidence="2 6" id="KW-0812">Transmembrane</keyword>
<dbReference type="eggNOG" id="KOG3574">
    <property type="taxonomic scope" value="Eukaryota"/>
</dbReference>
<dbReference type="GO" id="GO:0016020">
    <property type="term" value="C:membrane"/>
    <property type="evidence" value="ECO:0007669"/>
    <property type="project" value="UniProtKB-SubCell"/>
</dbReference>
<dbReference type="OMA" id="RRKSWIM"/>
<evidence type="ECO:0000256" key="6">
    <source>
        <dbReference type="SAM" id="Phobius"/>
    </source>
</evidence>
<dbReference type="InParanoid" id="K3WIB8"/>
<evidence type="ECO:0000256" key="2">
    <source>
        <dbReference type="ARBA" id="ARBA00022692"/>
    </source>
</evidence>
<dbReference type="GO" id="GO:0035348">
    <property type="term" value="P:acetyl-CoA transmembrane transport"/>
    <property type="evidence" value="ECO:0007669"/>
    <property type="project" value="InterPro"/>
</dbReference>
<dbReference type="GO" id="GO:0008521">
    <property type="term" value="F:acetyl-CoA transmembrane transporter activity"/>
    <property type="evidence" value="ECO:0007669"/>
    <property type="project" value="InterPro"/>
</dbReference>
<reference evidence="7" key="3">
    <citation type="submission" date="2015-02" db="UniProtKB">
        <authorList>
            <consortium name="EnsemblProtists"/>
        </authorList>
    </citation>
    <scope>IDENTIFICATION</scope>
    <source>
        <strain evidence="7">DAOM BR144</strain>
    </source>
</reference>
<dbReference type="PANTHER" id="PTHR12778">
    <property type="entry name" value="SOLUTE CARRIER FAMILY 33 ACETYL-COA TRANSPORTER -RELATED"/>
    <property type="match status" value="1"/>
</dbReference>
<dbReference type="Proteomes" id="UP000019132">
    <property type="component" value="Unassembled WGS sequence"/>
</dbReference>
<dbReference type="Pfam" id="PF13000">
    <property type="entry name" value="Acatn"/>
    <property type="match status" value="2"/>
</dbReference>
<dbReference type="InterPro" id="IPR024371">
    <property type="entry name" value="AcetylCoA_trans_1-like"/>
</dbReference>
<dbReference type="Gene3D" id="1.20.1250.20">
    <property type="entry name" value="MFS general substrate transporter like domains"/>
    <property type="match status" value="1"/>
</dbReference>
<reference evidence="8" key="1">
    <citation type="journal article" date="2010" name="Genome Biol.">
        <title>Genome sequence of the necrotrophic plant pathogen Pythium ultimum reveals original pathogenicity mechanisms and effector repertoire.</title>
        <authorList>
            <person name="Levesque C.A."/>
            <person name="Brouwer H."/>
            <person name="Cano L."/>
            <person name="Hamilton J.P."/>
            <person name="Holt C."/>
            <person name="Huitema E."/>
            <person name="Raffaele S."/>
            <person name="Robideau G.P."/>
            <person name="Thines M."/>
            <person name="Win J."/>
            <person name="Zerillo M.M."/>
            <person name="Beakes G.W."/>
            <person name="Boore J.L."/>
            <person name="Busam D."/>
            <person name="Dumas B."/>
            <person name="Ferriera S."/>
            <person name="Fuerstenberg S.I."/>
            <person name="Gachon C.M."/>
            <person name="Gaulin E."/>
            <person name="Govers F."/>
            <person name="Grenville-Briggs L."/>
            <person name="Horner N."/>
            <person name="Hostetler J."/>
            <person name="Jiang R.H."/>
            <person name="Johnson J."/>
            <person name="Krajaejun T."/>
            <person name="Lin H."/>
            <person name="Meijer H.J."/>
            <person name="Moore B."/>
            <person name="Morris P."/>
            <person name="Phuntmart V."/>
            <person name="Puiu D."/>
            <person name="Shetty J."/>
            <person name="Stajich J.E."/>
            <person name="Tripathy S."/>
            <person name="Wawra S."/>
            <person name="van West P."/>
            <person name="Whitty B.R."/>
            <person name="Coutinho P.M."/>
            <person name="Henrissat B."/>
            <person name="Martin F."/>
            <person name="Thomas P.D."/>
            <person name="Tyler B.M."/>
            <person name="De Vries R.P."/>
            <person name="Kamoun S."/>
            <person name="Yandell M."/>
            <person name="Tisserat N."/>
            <person name="Buell C.R."/>
        </authorList>
    </citation>
    <scope>NUCLEOTIDE SEQUENCE</scope>
    <source>
        <strain evidence="8">DAOM:BR144</strain>
    </source>
</reference>
<organism evidence="7 8">
    <name type="scientific">Globisporangium ultimum (strain ATCC 200006 / CBS 805.95 / DAOM BR144)</name>
    <name type="common">Pythium ultimum</name>
    <dbReference type="NCBI Taxonomy" id="431595"/>
    <lineage>
        <taxon>Eukaryota</taxon>
        <taxon>Sar</taxon>
        <taxon>Stramenopiles</taxon>
        <taxon>Oomycota</taxon>
        <taxon>Peronosporomycetes</taxon>
        <taxon>Pythiales</taxon>
        <taxon>Pythiaceae</taxon>
        <taxon>Globisporangium</taxon>
    </lineage>
</organism>
<comment type="subcellular location">
    <subcellularLocation>
        <location evidence="1">Membrane</location>
        <topology evidence="1">Multi-pass membrane protein</topology>
    </subcellularLocation>
</comment>
<feature type="transmembrane region" description="Helical" evidence="6">
    <location>
        <begin position="333"/>
        <end position="351"/>
    </location>
</feature>